<reference evidence="6 7" key="1">
    <citation type="submission" date="2018-06" db="EMBL/GenBank/DDBJ databases">
        <authorList>
            <consortium name="Pathogen Informatics"/>
            <person name="Doyle S."/>
        </authorList>
    </citation>
    <scope>NUCLEOTIDE SEQUENCE [LARGE SCALE GENOMIC DNA]</scope>
    <source>
        <strain evidence="6 7">NCTC10742</strain>
    </source>
</reference>
<dbReference type="InterPro" id="IPR051260">
    <property type="entry name" value="Diverse_substr_monoxygenases"/>
</dbReference>
<proteinExistence type="predicted"/>
<dbReference type="SUPFAM" id="SSF51679">
    <property type="entry name" value="Bacterial luciferase-like"/>
    <property type="match status" value="1"/>
</dbReference>
<dbReference type="AlphaFoldDB" id="A0A378SJ12"/>
<evidence type="ECO:0000256" key="2">
    <source>
        <dbReference type="ARBA" id="ARBA00022643"/>
    </source>
</evidence>
<dbReference type="GO" id="GO:0004497">
    <property type="term" value="F:monooxygenase activity"/>
    <property type="evidence" value="ECO:0007669"/>
    <property type="project" value="UniProtKB-KW"/>
</dbReference>
<dbReference type="GO" id="GO:0016705">
    <property type="term" value="F:oxidoreductase activity, acting on paired donors, with incorporation or reduction of molecular oxygen"/>
    <property type="evidence" value="ECO:0007669"/>
    <property type="project" value="InterPro"/>
</dbReference>
<keyword evidence="1" id="KW-0285">Flavoprotein</keyword>
<name>A0A378SJ12_9MYCO</name>
<gene>
    <name evidence="6" type="primary">moxC_2</name>
    <name evidence="6" type="ORF">NCTC10742_00580</name>
</gene>
<evidence type="ECO:0000256" key="1">
    <source>
        <dbReference type="ARBA" id="ARBA00022630"/>
    </source>
</evidence>
<protein>
    <submittedName>
        <fullName evidence="6">Fmnh2-utilizing oxygenase</fullName>
        <ecNumber evidence="6">1.14.-.-</ecNumber>
    </submittedName>
</protein>
<dbReference type="EC" id="1.14.-.-" evidence="6"/>
<dbReference type="InterPro" id="IPR011251">
    <property type="entry name" value="Luciferase-like_dom"/>
</dbReference>
<sequence length="303" mass="32972">MKAERRKHIHLGARLPASFDSCDSLVHLARTAERGQFDFVLVDDGARLREQRSDALTMLAALAAVTDRVGLVGTVDTGATEPFEVARRIATLDHLSDGRAGWHRAGADVRRAWEFLAVARLFWDSWAEDAVLADHDAGRYVDPDRIRAVEHRGPHFDVRGFATLPRSPQRHPVLVQDGDSEDGTAFAAAHADAVITPHAGLEARQRYVADVRTKVAAAGRNPDSVTVFALTKLSPGSPAKVADEMDLHVQSGACDGFLLVPDPTPHGLDEFVDDVVPLLQERGSLRTGYCGHTLRDHLAQPAL</sequence>
<evidence type="ECO:0000259" key="5">
    <source>
        <dbReference type="Pfam" id="PF00296"/>
    </source>
</evidence>
<keyword evidence="2" id="KW-0288">FMN</keyword>
<dbReference type="EMBL" id="UGQM01000001">
    <property type="protein sequence ID" value="STZ41377.1"/>
    <property type="molecule type" value="Genomic_DNA"/>
</dbReference>
<evidence type="ECO:0000313" key="7">
    <source>
        <dbReference type="Proteomes" id="UP000254291"/>
    </source>
</evidence>
<dbReference type="Pfam" id="PF00296">
    <property type="entry name" value="Bac_luciferase"/>
    <property type="match status" value="1"/>
</dbReference>
<feature type="domain" description="Luciferase-like" evidence="5">
    <location>
        <begin position="20"/>
        <end position="243"/>
    </location>
</feature>
<evidence type="ECO:0000256" key="3">
    <source>
        <dbReference type="ARBA" id="ARBA00023002"/>
    </source>
</evidence>
<evidence type="ECO:0000313" key="6">
    <source>
        <dbReference type="EMBL" id="STZ41377.1"/>
    </source>
</evidence>
<dbReference type="InterPro" id="IPR036661">
    <property type="entry name" value="Luciferase-like_sf"/>
</dbReference>
<dbReference type="PANTHER" id="PTHR30011:SF16">
    <property type="entry name" value="C2H2 FINGER DOMAIN TRANSCRIPTION FACTOR (EUROFUNG)-RELATED"/>
    <property type="match status" value="1"/>
</dbReference>
<dbReference type="RefSeq" id="WP_115326439.1">
    <property type="nucleotide sequence ID" value="NZ_JACKST010000010.1"/>
</dbReference>
<dbReference type="Proteomes" id="UP000254291">
    <property type="component" value="Unassembled WGS sequence"/>
</dbReference>
<evidence type="ECO:0000256" key="4">
    <source>
        <dbReference type="ARBA" id="ARBA00023033"/>
    </source>
</evidence>
<accession>A0A378SJ12</accession>
<organism evidence="6 7">
    <name type="scientific">Mycolicibacterium gilvum</name>
    <dbReference type="NCBI Taxonomy" id="1804"/>
    <lineage>
        <taxon>Bacteria</taxon>
        <taxon>Bacillati</taxon>
        <taxon>Actinomycetota</taxon>
        <taxon>Actinomycetes</taxon>
        <taxon>Mycobacteriales</taxon>
        <taxon>Mycobacteriaceae</taxon>
        <taxon>Mycolicibacterium</taxon>
    </lineage>
</organism>
<keyword evidence="4" id="KW-0503">Monooxygenase</keyword>
<keyword evidence="3 6" id="KW-0560">Oxidoreductase</keyword>
<dbReference type="PANTHER" id="PTHR30011">
    <property type="entry name" value="ALKANESULFONATE MONOOXYGENASE-RELATED"/>
    <property type="match status" value="1"/>
</dbReference>
<dbReference type="Gene3D" id="3.20.20.30">
    <property type="entry name" value="Luciferase-like domain"/>
    <property type="match status" value="1"/>
</dbReference>